<organism evidence="2 3">
    <name type="scientific">Amniculicola lignicola CBS 123094</name>
    <dbReference type="NCBI Taxonomy" id="1392246"/>
    <lineage>
        <taxon>Eukaryota</taxon>
        <taxon>Fungi</taxon>
        <taxon>Dikarya</taxon>
        <taxon>Ascomycota</taxon>
        <taxon>Pezizomycotina</taxon>
        <taxon>Dothideomycetes</taxon>
        <taxon>Pleosporomycetidae</taxon>
        <taxon>Pleosporales</taxon>
        <taxon>Amniculicolaceae</taxon>
        <taxon>Amniculicola</taxon>
    </lineage>
</organism>
<sequence>MNSAIRAGRTTTLARAWMLPGRVAEGRIARRLYATEPPPTSQPPPPPPTGERQPQTRAGTFYKSFGSPILKCFLGALFTYQVTYWTWMKLESVEVQKDYQGRSD</sequence>
<accession>A0A6A5WQX6</accession>
<feature type="region of interest" description="Disordered" evidence="1">
    <location>
        <begin position="31"/>
        <end position="58"/>
    </location>
</feature>
<name>A0A6A5WQX6_9PLEO</name>
<dbReference type="Proteomes" id="UP000799779">
    <property type="component" value="Unassembled WGS sequence"/>
</dbReference>
<feature type="compositionally biased region" description="Pro residues" evidence="1">
    <location>
        <begin position="36"/>
        <end position="49"/>
    </location>
</feature>
<evidence type="ECO:0000313" key="3">
    <source>
        <dbReference type="Proteomes" id="UP000799779"/>
    </source>
</evidence>
<evidence type="ECO:0000256" key="1">
    <source>
        <dbReference type="SAM" id="MobiDB-lite"/>
    </source>
</evidence>
<reference evidence="2" key="1">
    <citation type="journal article" date="2020" name="Stud. Mycol.">
        <title>101 Dothideomycetes genomes: a test case for predicting lifestyles and emergence of pathogens.</title>
        <authorList>
            <person name="Haridas S."/>
            <person name="Albert R."/>
            <person name="Binder M."/>
            <person name="Bloem J."/>
            <person name="Labutti K."/>
            <person name="Salamov A."/>
            <person name="Andreopoulos B."/>
            <person name="Baker S."/>
            <person name="Barry K."/>
            <person name="Bills G."/>
            <person name="Bluhm B."/>
            <person name="Cannon C."/>
            <person name="Castanera R."/>
            <person name="Culley D."/>
            <person name="Daum C."/>
            <person name="Ezra D."/>
            <person name="Gonzalez J."/>
            <person name="Henrissat B."/>
            <person name="Kuo A."/>
            <person name="Liang C."/>
            <person name="Lipzen A."/>
            <person name="Lutzoni F."/>
            <person name="Magnuson J."/>
            <person name="Mondo S."/>
            <person name="Nolan M."/>
            <person name="Ohm R."/>
            <person name="Pangilinan J."/>
            <person name="Park H.-J."/>
            <person name="Ramirez L."/>
            <person name="Alfaro M."/>
            <person name="Sun H."/>
            <person name="Tritt A."/>
            <person name="Yoshinaga Y."/>
            <person name="Zwiers L.-H."/>
            <person name="Turgeon B."/>
            <person name="Goodwin S."/>
            <person name="Spatafora J."/>
            <person name="Crous P."/>
            <person name="Grigoriev I."/>
        </authorList>
    </citation>
    <scope>NUCLEOTIDE SEQUENCE</scope>
    <source>
        <strain evidence="2">CBS 123094</strain>
    </source>
</reference>
<gene>
    <name evidence="2" type="ORF">P154DRAFT_520080</name>
</gene>
<dbReference type="OrthoDB" id="2120024at2759"/>
<dbReference type="EMBL" id="ML977572">
    <property type="protein sequence ID" value="KAF2003468.1"/>
    <property type="molecule type" value="Genomic_DNA"/>
</dbReference>
<proteinExistence type="predicted"/>
<evidence type="ECO:0000313" key="2">
    <source>
        <dbReference type="EMBL" id="KAF2003468.1"/>
    </source>
</evidence>
<dbReference type="AlphaFoldDB" id="A0A6A5WQX6"/>
<protein>
    <submittedName>
        <fullName evidence="2">Uncharacterized protein</fullName>
    </submittedName>
</protein>
<keyword evidence="3" id="KW-1185">Reference proteome</keyword>